<accession>A0A1N6DHN5</accession>
<organism evidence="1 2">
    <name type="scientific">Sulfurivirga caldicuralii</name>
    <dbReference type="NCBI Taxonomy" id="364032"/>
    <lineage>
        <taxon>Bacteria</taxon>
        <taxon>Pseudomonadati</taxon>
        <taxon>Pseudomonadota</taxon>
        <taxon>Gammaproteobacteria</taxon>
        <taxon>Thiotrichales</taxon>
        <taxon>Piscirickettsiaceae</taxon>
        <taxon>Sulfurivirga</taxon>
    </lineage>
</organism>
<protein>
    <submittedName>
        <fullName evidence="1">Carbonic anhydrase or acetyltransferase, isoleucine patch superfamily</fullName>
    </submittedName>
</protein>
<dbReference type="OrthoDB" id="9803036at2"/>
<dbReference type="InterPro" id="IPR047324">
    <property type="entry name" value="LbH_gamma_CA-like"/>
</dbReference>
<dbReference type="Proteomes" id="UP000198461">
    <property type="component" value="Unassembled WGS sequence"/>
</dbReference>
<gene>
    <name evidence="1" type="ORF">SAMN05443662_0151</name>
</gene>
<dbReference type="PANTHER" id="PTHR13061:SF56">
    <property type="entry name" value="PROTEIN YRDA"/>
    <property type="match status" value="1"/>
</dbReference>
<keyword evidence="1" id="KW-0808">Transferase</keyword>
<name>A0A1N6DHN5_9GAMM</name>
<dbReference type="InterPro" id="IPR050484">
    <property type="entry name" value="Transf_Hexapept/Carb_Anhydrase"/>
</dbReference>
<dbReference type="EMBL" id="FSRE01000001">
    <property type="protein sequence ID" value="SIN70237.1"/>
    <property type="molecule type" value="Genomic_DNA"/>
</dbReference>
<dbReference type="InterPro" id="IPR011004">
    <property type="entry name" value="Trimer_LpxA-like_sf"/>
</dbReference>
<dbReference type="CDD" id="cd04645">
    <property type="entry name" value="LbH_gamma_CA_like"/>
    <property type="match status" value="1"/>
</dbReference>
<evidence type="ECO:0000313" key="2">
    <source>
        <dbReference type="Proteomes" id="UP000198461"/>
    </source>
</evidence>
<sequence length="176" mass="18772">MTIKAFENHFPQLAPGAWVADEALVVGQCVLGEDASVWPMAVLRGDVNFIEIGARTNIQDGVVVHVTHESEWGPGAPTRVGADVTVGHNATLHGCTIEDEVLIGMNAVVLDGAVVPRHTIVGAHALVPPGKVLESGWLYVGAPVKKARPLTEEEKAFFKYSAAHYVALKVRHARAS</sequence>
<evidence type="ECO:0000313" key="1">
    <source>
        <dbReference type="EMBL" id="SIN70237.1"/>
    </source>
</evidence>
<dbReference type="AlphaFoldDB" id="A0A1N6DHN5"/>
<dbReference type="GO" id="GO:0016740">
    <property type="term" value="F:transferase activity"/>
    <property type="evidence" value="ECO:0007669"/>
    <property type="project" value="UniProtKB-KW"/>
</dbReference>
<dbReference type="STRING" id="364032.SAMN05443662_0151"/>
<reference evidence="2" key="1">
    <citation type="submission" date="2016-11" db="EMBL/GenBank/DDBJ databases">
        <authorList>
            <person name="Varghese N."/>
            <person name="Submissions S."/>
        </authorList>
    </citation>
    <scope>NUCLEOTIDE SEQUENCE [LARGE SCALE GENOMIC DNA]</scope>
    <source>
        <strain evidence="2">DSM 17737</strain>
    </source>
</reference>
<dbReference type="PANTHER" id="PTHR13061">
    <property type="entry name" value="DYNACTIN SUBUNIT P25"/>
    <property type="match status" value="1"/>
</dbReference>
<dbReference type="RefSeq" id="WP_074200492.1">
    <property type="nucleotide sequence ID" value="NZ_FSRE01000001.1"/>
</dbReference>
<dbReference type="Gene3D" id="2.160.10.10">
    <property type="entry name" value="Hexapeptide repeat proteins"/>
    <property type="match status" value="1"/>
</dbReference>
<keyword evidence="2" id="KW-1185">Reference proteome</keyword>
<proteinExistence type="predicted"/>
<dbReference type="SUPFAM" id="SSF51161">
    <property type="entry name" value="Trimeric LpxA-like enzymes"/>
    <property type="match status" value="1"/>
</dbReference>